<evidence type="ECO:0000313" key="2">
    <source>
        <dbReference type="EMBL" id="GAA3160083.1"/>
    </source>
</evidence>
<dbReference type="RefSeq" id="WP_161174636.1">
    <property type="nucleotide sequence ID" value="NZ_BAAAUH010000002.1"/>
</dbReference>
<organism evidence="2 3">
    <name type="scientific">Streptomyces virens</name>
    <dbReference type="NCBI Taxonomy" id="285572"/>
    <lineage>
        <taxon>Bacteria</taxon>
        <taxon>Bacillati</taxon>
        <taxon>Actinomycetota</taxon>
        <taxon>Actinomycetes</taxon>
        <taxon>Kitasatosporales</taxon>
        <taxon>Streptomycetaceae</taxon>
        <taxon>Streptomyces</taxon>
    </lineage>
</organism>
<feature type="compositionally biased region" description="Low complexity" evidence="1">
    <location>
        <begin position="107"/>
        <end position="116"/>
    </location>
</feature>
<protein>
    <submittedName>
        <fullName evidence="2">Uncharacterized protein</fullName>
    </submittedName>
</protein>
<dbReference type="EMBL" id="BAAAUH010000002">
    <property type="protein sequence ID" value="GAA3160083.1"/>
    <property type="molecule type" value="Genomic_DNA"/>
</dbReference>
<feature type="compositionally biased region" description="Basic and acidic residues" evidence="1">
    <location>
        <begin position="117"/>
        <end position="133"/>
    </location>
</feature>
<gene>
    <name evidence="2" type="ORF">GCM10010451_04890</name>
</gene>
<evidence type="ECO:0000256" key="1">
    <source>
        <dbReference type="SAM" id="MobiDB-lite"/>
    </source>
</evidence>
<accession>A0ABP6NXR7</accession>
<dbReference type="Proteomes" id="UP001501866">
    <property type="component" value="Unassembled WGS sequence"/>
</dbReference>
<comment type="caution">
    <text evidence="2">The sequence shown here is derived from an EMBL/GenBank/DDBJ whole genome shotgun (WGS) entry which is preliminary data.</text>
</comment>
<feature type="region of interest" description="Disordered" evidence="1">
    <location>
        <begin position="106"/>
        <end position="133"/>
    </location>
</feature>
<keyword evidence="3" id="KW-1185">Reference proteome</keyword>
<sequence length="133" mass="14372">MGRQKNKKQRRPRKDWTDLERAADAYQCGHCHSATGWAKFNNDDVGRVVIQHDDSCPVLAGTVSDLPDALRAAGATGGMVVLDAETGQHVTVYGDDEQKAAFVTALTSISSRSPRSPTDDAPSRHPQDPEKGT</sequence>
<evidence type="ECO:0000313" key="3">
    <source>
        <dbReference type="Proteomes" id="UP001501866"/>
    </source>
</evidence>
<proteinExistence type="predicted"/>
<reference evidence="3" key="1">
    <citation type="journal article" date="2019" name="Int. J. Syst. Evol. Microbiol.">
        <title>The Global Catalogue of Microorganisms (GCM) 10K type strain sequencing project: providing services to taxonomists for standard genome sequencing and annotation.</title>
        <authorList>
            <consortium name="The Broad Institute Genomics Platform"/>
            <consortium name="The Broad Institute Genome Sequencing Center for Infectious Disease"/>
            <person name="Wu L."/>
            <person name="Ma J."/>
        </authorList>
    </citation>
    <scope>NUCLEOTIDE SEQUENCE [LARGE SCALE GENOMIC DNA]</scope>
    <source>
        <strain evidence="3">JCM 9095</strain>
    </source>
</reference>
<name>A0ABP6NXR7_9ACTN</name>